<keyword evidence="2" id="KW-0810">Translation regulation</keyword>
<keyword evidence="3" id="KW-0694">RNA-binding</keyword>
<dbReference type="GO" id="GO:0005829">
    <property type="term" value="C:cytosol"/>
    <property type="evidence" value="ECO:0007669"/>
    <property type="project" value="TreeGrafter"/>
</dbReference>
<evidence type="ECO:0000313" key="5">
    <source>
        <dbReference type="EMBL" id="RAU18598.1"/>
    </source>
</evidence>
<protein>
    <submittedName>
        <fullName evidence="5">Carbon storage regulator</fullName>
    </submittedName>
</protein>
<dbReference type="SUPFAM" id="SSF117130">
    <property type="entry name" value="CsrA-like"/>
    <property type="match status" value="1"/>
</dbReference>
<keyword evidence="4" id="KW-0010">Activator</keyword>
<evidence type="ECO:0000256" key="4">
    <source>
        <dbReference type="ARBA" id="ARBA00023159"/>
    </source>
</evidence>
<dbReference type="GO" id="GO:0006109">
    <property type="term" value="P:regulation of carbohydrate metabolic process"/>
    <property type="evidence" value="ECO:0007669"/>
    <property type="project" value="InterPro"/>
</dbReference>
<dbReference type="PANTHER" id="PTHR34984:SF1">
    <property type="entry name" value="CARBON STORAGE REGULATOR"/>
    <property type="match status" value="1"/>
</dbReference>
<dbReference type="Pfam" id="PF02599">
    <property type="entry name" value="CsrA"/>
    <property type="match status" value="1"/>
</dbReference>
<dbReference type="InterPro" id="IPR036107">
    <property type="entry name" value="CsrA_sf"/>
</dbReference>
<name>A0A364NNB2_9GAMM</name>
<dbReference type="GO" id="GO:0006402">
    <property type="term" value="P:mRNA catabolic process"/>
    <property type="evidence" value="ECO:0007669"/>
    <property type="project" value="InterPro"/>
</dbReference>
<evidence type="ECO:0000256" key="2">
    <source>
        <dbReference type="ARBA" id="ARBA00022845"/>
    </source>
</evidence>
<proteinExistence type="predicted"/>
<organism evidence="5 6">
    <name type="scientific">Nitrincola tibetensis</name>
    <dbReference type="NCBI Taxonomy" id="2219697"/>
    <lineage>
        <taxon>Bacteria</taxon>
        <taxon>Pseudomonadati</taxon>
        <taxon>Pseudomonadota</taxon>
        <taxon>Gammaproteobacteria</taxon>
        <taxon>Oceanospirillales</taxon>
        <taxon>Oceanospirillaceae</taxon>
        <taxon>Nitrincola</taxon>
    </lineage>
</organism>
<sequence>MLVLTRNMGQTIKLGDDINLTVTQISGTHIRFGIVAPIETNIVRAELINRHCTYPVKSQAHSKSEN</sequence>
<dbReference type="InterPro" id="IPR003751">
    <property type="entry name" value="CsrA"/>
</dbReference>
<evidence type="ECO:0000313" key="6">
    <source>
        <dbReference type="Proteomes" id="UP000250744"/>
    </source>
</evidence>
<evidence type="ECO:0000256" key="3">
    <source>
        <dbReference type="ARBA" id="ARBA00022884"/>
    </source>
</evidence>
<accession>A0A364NNB2</accession>
<dbReference type="AlphaFoldDB" id="A0A364NNB2"/>
<dbReference type="EMBL" id="QKRX01000004">
    <property type="protein sequence ID" value="RAU18598.1"/>
    <property type="molecule type" value="Genomic_DNA"/>
</dbReference>
<keyword evidence="1" id="KW-0963">Cytoplasm</keyword>
<reference evidence="5 6" key="1">
    <citation type="submission" date="2018-06" db="EMBL/GenBank/DDBJ databases">
        <title>Nitrincola tibetense sp. nov., isolated from Lake XuguoCo on Tibetan Plateau.</title>
        <authorList>
            <person name="Xing P."/>
        </authorList>
    </citation>
    <scope>NUCLEOTIDE SEQUENCE [LARGE SCALE GENOMIC DNA]</scope>
    <source>
        <strain evidence="6">xg18</strain>
    </source>
</reference>
<dbReference type="GO" id="GO:0048027">
    <property type="term" value="F:mRNA 5'-UTR binding"/>
    <property type="evidence" value="ECO:0007669"/>
    <property type="project" value="TreeGrafter"/>
</dbReference>
<dbReference type="OrthoDB" id="9809061at2"/>
<dbReference type="PANTHER" id="PTHR34984">
    <property type="entry name" value="CARBON STORAGE REGULATOR"/>
    <property type="match status" value="1"/>
</dbReference>
<keyword evidence="6" id="KW-1185">Reference proteome</keyword>
<dbReference type="Proteomes" id="UP000250744">
    <property type="component" value="Unassembled WGS sequence"/>
</dbReference>
<gene>
    <name evidence="5" type="ORF">DN062_07455</name>
</gene>
<evidence type="ECO:0000256" key="1">
    <source>
        <dbReference type="ARBA" id="ARBA00022490"/>
    </source>
</evidence>
<comment type="caution">
    <text evidence="5">The sequence shown here is derived from an EMBL/GenBank/DDBJ whole genome shotgun (WGS) entry which is preliminary data.</text>
</comment>
<dbReference type="GO" id="GO:0045947">
    <property type="term" value="P:negative regulation of translational initiation"/>
    <property type="evidence" value="ECO:0007669"/>
    <property type="project" value="TreeGrafter"/>
</dbReference>
<dbReference type="Gene3D" id="2.60.40.4380">
    <property type="entry name" value="Translational regulator CsrA"/>
    <property type="match status" value="1"/>
</dbReference>